<evidence type="ECO:0000256" key="4">
    <source>
        <dbReference type="ARBA" id="ARBA00023136"/>
    </source>
</evidence>
<evidence type="ECO:0000256" key="8">
    <source>
        <dbReference type="SAM" id="MobiDB-lite"/>
    </source>
</evidence>
<comment type="function">
    <text evidence="7">Functions as a peptidoglycan terminase that cleaves nascent peptidoglycan strands endolytically to terminate their elongation.</text>
</comment>
<evidence type="ECO:0000256" key="6">
    <source>
        <dbReference type="ARBA" id="ARBA00023316"/>
    </source>
</evidence>
<evidence type="ECO:0000256" key="1">
    <source>
        <dbReference type="ARBA" id="ARBA00022475"/>
    </source>
</evidence>
<keyword evidence="4 7" id="KW-0472">Membrane</keyword>
<dbReference type="Gene3D" id="3.30.1490.480">
    <property type="entry name" value="Endolytic murein transglycosylase"/>
    <property type="match status" value="1"/>
</dbReference>
<gene>
    <name evidence="7" type="primary">mltG</name>
    <name evidence="9" type="ORF">SAMN04488503_2103</name>
</gene>
<keyword evidence="1 7" id="KW-1003">Cell membrane</keyword>
<evidence type="ECO:0000313" key="9">
    <source>
        <dbReference type="EMBL" id="SNR96928.1"/>
    </source>
</evidence>
<dbReference type="GO" id="GO:0071555">
    <property type="term" value="P:cell wall organization"/>
    <property type="evidence" value="ECO:0007669"/>
    <property type="project" value="UniProtKB-KW"/>
</dbReference>
<dbReference type="Pfam" id="PF02618">
    <property type="entry name" value="YceG"/>
    <property type="match status" value="1"/>
</dbReference>
<feature type="compositionally biased region" description="Low complexity" evidence="8">
    <location>
        <begin position="328"/>
        <end position="399"/>
    </location>
</feature>
<proteinExistence type="inferred from homology"/>
<organism evidence="9 10">
    <name type="scientific">Humidesulfovibrio mexicanus</name>
    <dbReference type="NCBI Taxonomy" id="147047"/>
    <lineage>
        <taxon>Bacteria</taxon>
        <taxon>Pseudomonadati</taxon>
        <taxon>Thermodesulfobacteriota</taxon>
        <taxon>Desulfovibrionia</taxon>
        <taxon>Desulfovibrionales</taxon>
        <taxon>Desulfovibrionaceae</taxon>
        <taxon>Humidesulfovibrio</taxon>
    </lineage>
</organism>
<evidence type="ECO:0000256" key="2">
    <source>
        <dbReference type="ARBA" id="ARBA00022692"/>
    </source>
</evidence>
<sequence>MLAAAGGGAAFLLAPAHTPGREAVALIRPGMSLPAIARELEAQGVIKSAPAFTLLARLCGGAQRAKAGEFLLSSGQSAWDILRVITTTNGIQRRVTVREGLPWWETARLYEAHGLADRERFVQAMHNATLLERHGVPAASAEGYLFPETYQLSRGKDDAAAVVEAMLKEFGRRAKALWPQGPPPPDELRRVVILASLVERETGDPAERPRIAGVFANRLRLGMRLQCDPTTIYGLGPDFDGDLKRAHLEDAQNPYNTYAHAGLPPGPICSPGLESLKAALAPEKHDFLYFVAKGDGSHEFNATLDEHNRAVNRFQRRRDPEDSRSAQPSGPVVPATVAPATKAASAKGKAAKAQAKPAAKPPTKTQAKPAAKPTAKAQAKPQPKSAATPAPKAGAQRTG</sequence>
<evidence type="ECO:0000256" key="3">
    <source>
        <dbReference type="ARBA" id="ARBA00022989"/>
    </source>
</evidence>
<dbReference type="HAMAP" id="MF_02065">
    <property type="entry name" value="MltG"/>
    <property type="match status" value="1"/>
</dbReference>
<protein>
    <recommendedName>
        <fullName evidence="7">Endolytic murein transglycosylase</fullName>
        <ecNumber evidence="7">4.2.2.29</ecNumber>
    </recommendedName>
    <alternativeName>
        <fullName evidence="7">Peptidoglycan lytic transglycosylase</fullName>
    </alternativeName>
    <alternativeName>
        <fullName evidence="7">Peptidoglycan polymerization terminase</fullName>
    </alternativeName>
</protein>
<evidence type="ECO:0000313" key="10">
    <source>
        <dbReference type="Proteomes" id="UP000198324"/>
    </source>
</evidence>
<keyword evidence="6 7" id="KW-0961">Cell wall biogenesis/degradation</keyword>
<evidence type="ECO:0000256" key="5">
    <source>
        <dbReference type="ARBA" id="ARBA00023239"/>
    </source>
</evidence>
<dbReference type="EC" id="4.2.2.29" evidence="7"/>
<dbReference type="EMBL" id="FZOC01000004">
    <property type="protein sequence ID" value="SNR96928.1"/>
    <property type="molecule type" value="Genomic_DNA"/>
</dbReference>
<keyword evidence="10" id="KW-1185">Reference proteome</keyword>
<dbReference type="Proteomes" id="UP000198324">
    <property type="component" value="Unassembled WGS sequence"/>
</dbReference>
<keyword evidence="2 7" id="KW-0812">Transmembrane</keyword>
<dbReference type="NCBIfam" id="TIGR00247">
    <property type="entry name" value="endolytic transglycosylase MltG"/>
    <property type="match status" value="1"/>
</dbReference>
<dbReference type="PANTHER" id="PTHR30518">
    <property type="entry name" value="ENDOLYTIC MUREIN TRANSGLYCOSYLASE"/>
    <property type="match status" value="1"/>
</dbReference>
<comment type="catalytic activity">
    <reaction evidence="7">
        <text>a peptidoglycan chain = a peptidoglycan chain with N-acetyl-1,6-anhydromuramyl-[peptide] at the reducing end + a peptidoglycan chain with N-acetylglucosamine at the non-reducing end.</text>
        <dbReference type="EC" id="4.2.2.29"/>
    </reaction>
</comment>
<dbReference type="Gene3D" id="3.30.160.60">
    <property type="entry name" value="Classic Zinc Finger"/>
    <property type="match status" value="1"/>
</dbReference>
<dbReference type="PANTHER" id="PTHR30518:SF2">
    <property type="entry name" value="ENDOLYTIC MUREIN TRANSGLYCOSYLASE"/>
    <property type="match status" value="1"/>
</dbReference>
<dbReference type="CDD" id="cd08010">
    <property type="entry name" value="MltG_like"/>
    <property type="match status" value="1"/>
</dbReference>
<evidence type="ECO:0000256" key="7">
    <source>
        <dbReference type="HAMAP-Rule" id="MF_02065"/>
    </source>
</evidence>
<dbReference type="GO" id="GO:0009252">
    <property type="term" value="P:peptidoglycan biosynthetic process"/>
    <property type="evidence" value="ECO:0007669"/>
    <property type="project" value="UniProtKB-UniRule"/>
</dbReference>
<comment type="similarity">
    <text evidence="7">Belongs to the transglycosylase MltG family.</text>
</comment>
<feature type="region of interest" description="Disordered" evidence="8">
    <location>
        <begin position="314"/>
        <end position="399"/>
    </location>
</feature>
<dbReference type="AlphaFoldDB" id="A0A239APK5"/>
<dbReference type="GO" id="GO:0008932">
    <property type="term" value="F:lytic endotransglycosylase activity"/>
    <property type="evidence" value="ECO:0007669"/>
    <property type="project" value="UniProtKB-UniRule"/>
</dbReference>
<reference evidence="9 10" key="1">
    <citation type="submission" date="2017-06" db="EMBL/GenBank/DDBJ databases">
        <authorList>
            <person name="Kim H.J."/>
            <person name="Triplett B.A."/>
        </authorList>
    </citation>
    <scope>NUCLEOTIDE SEQUENCE [LARGE SCALE GENOMIC DNA]</scope>
    <source>
        <strain evidence="9 10">DSM 13116</strain>
    </source>
</reference>
<keyword evidence="5 7" id="KW-0456">Lyase</keyword>
<dbReference type="InterPro" id="IPR003770">
    <property type="entry name" value="MLTG-like"/>
</dbReference>
<accession>A0A239APK5</accession>
<dbReference type="GO" id="GO:0005886">
    <property type="term" value="C:plasma membrane"/>
    <property type="evidence" value="ECO:0007669"/>
    <property type="project" value="UniProtKB-UniRule"/>
</dbReference>
<keyword evidence="3 7" id="KW-1133">Transmembrane helix</keyword>
<name>A0A239APK5_9BACT</name>
<feature type="site" description="Important for catalytic activity" evidence="7">
    <location>
        <position position="201"/>
    </location>
</feature>